<gene>
    <name evidence="2" type="ORF">TCIL3000_0_43460</name>
</gene>
<evidence type="ECO:0000313" key="3">
    <source>
        <dbReference type="Proteomes" id="UP000000702"/>
    </source>
</evidence>
<dbReference type="AlphaFoldDB" id="F9W8S1"/>
<feature type="compositionally biased region" description="Basic and acidic residues" evidence="1">
    <location>
        <begin position="345"/>
        <end position="365"/>
    </location>
</feature>
<feature type="compositionally biased region" description="Basic residues" evidence="1">
    <location>
        <begin position="333"/>
        <end position="344"/>
    </location>
</feature>
<feature type="compositionally biased region" description="Polar residues" evidence="1">
    <location>
        <begin position="296"/>
        <end position="305"/>
    </location>
</feature>
<organism evidence="2 3">
    <name type="scientific">Trypanosoma congolense (strain IL3000)</name>
    <dbReference type="NCBI Taxonomy" id="1068625"/>
    <lineage>
        <taxon>Eukaryota</taxon>
        <taxon>Discoba</taxon>
        <taxon>Euglenozoa</taxon>
        <taxon>Kinetoplastea</taxon>
        <taxon>Metakinetoplastina</taxon>
        <taxon>Trypanosomatida</taxon>
        <taxon>Trypanosomatidae</taxon>
        <taxon>Trypanosoma</taxon>
        <taxon>Nannomonas</taxon>
    </lineage>
</organism>
<dbReference type="EMBL" id="CAEQ01001208">
    <property type="protein sequence ID" value="CCD13607.1"/>
    <property type="molecule type" value="Genomic_DNA"/>
</dbReference>
<reference evidence="3" key="1">
    <citation type="submission" date="2011-07" db="EMBL/GenBank/DDBJ databases">
        <title>Divergent evolution of antigenic variation in African trypanosomes.</title>
        <authorList>
            <person name="Jackson A.P."/>
            <person name="Berry A."/>
            <person name="Allison H.C."/>
            <person name="Burton P."/>
            <person name="Anderson J."/>
            <person name="Aslett M."/>
            <person name="Brown R."/>
            <person name="Corton N."/>
            <person name="Harris D."/>
            <person name="Hauser H."/>
            <person name="Gamble J."/>
            <person name="Gilderthorp R."/>
            <person name="McQuillan J."/>
            <person name="Quail M.A."/>
            <person name="Sanders M."/>
            <person name="Van Tonder A."/>
            <person name="Ginger M.L."/>
            <person name="Donelson J.E."/>
            <person name="Field M.C."/>
            <person name="Barry J.D."/>
            <person name="Berriman M."/>
            <person name="Hertz-Fowler C."/>
        </authorList>
    </citation>
    <scope>NUCLEOTIDE SEQUENCE [LARGE SCALE GENOMIC DNA]</scope>
    <source>
        <strain evidence="3">IL3000</strain>
    </source>
</reference>
<feature type="region of interest" description="Disordered" evidence="1">
    <location>
        <begin position="296"/>
        <end position="365"/>
    </location>
</feature>
<sequence length="365" mass="40603">MRQRLRYTREELLAARDTLNMDAFPDPVSPDCPMLTDCDVQLHDTIVTRRQKNDRALRLPRTEGVRSDDNYEGGSRCSAGIEFSAERWEGFGEYVAPRSGSGRMCEEVVNRHQKRLIVPLRLHVPVVTIDRPKKGPPWEHDGRIIEPHLNVDTERGMIARLRELQVLRDLHQHSPSTLLKGKLLLKSAPEVKPCVSTAPCGVGCNNKVTPPPRSSKVNVAAPLSAGSKGAPDNFSLLPLAETAVPPVNISLFKSDVGSRYFQFTRTLGLWEYLTVHSGLSSAAGTTAVDRKEITVKDNNGSSDIRSSVGPDDAATSHMDRGIQANTQGVPFPVRRKPHRRRTNRTHAEKRARRSEIPQEPAQRES</sequence>
<comment type="caution">
    <text evidence="2">The sequence shown here is derived from an EMBL/GenBank/DDBJ whole genome shotgun (WGS) entry which is preliminary data.</text>
</comment>
<keyword evidence="3" id="KW-1185">Reference proteome</keyword>
<dbReference type="Proteomes" id="UP000000702">
    <property type="component" value="Unassembled WGS sequence"/>
</dbReference>
<evidence type="ECO:0000313" key="2">
    <source>
        <dbReference type="EMBL" id="CCD13607.1"/>
    </source>
</evidence>
<dbReference type="OMA" id="FQFTRTL"/>
<protein>
    <submittedName>
        <fullName evidence="2">WGS project CAEQ00000000 data, annotated contig 1770</fullName>
    </submittedName>
</protein>
<evidence type="ECO:0000256" key="1">
    <source>
        <dbReference type="SAM" id="MobiDB-lite"/>
    </source>
</evidence>
<accession>F9W8S1</accession>
<name>F9W8S1_TRYCI</name>
<proteinExistence type="predicted"/>
<dbReference type="VEuPathDB" id="TriTrypDB:TcIL3000_0_43460"/>
<reference evidence="2 3" key="2">
    <citation type="journal article" date="2012" name="Proc. Natl. Acad. Sci. U.S.A.">
        <title>Antigenic diversity is generated by distinct evolutionary mechanisms in African trypanosome species.</title>
        <authorList>
            <person name="Jackson A.P."/>
            <person name="Berry A."/>
            <person name="Aslett M."/>
            <person name="Allison H.C."/>
            <person name="Burton P."/>
            <person name="Vavrova-Anderson J."/>
            <person name="Brown R."/>
            <person name="Browne H."/>
            <person name="Corton N."/>
            <person name="Hauser H."/>
            <person name="Gamble J."/>
            <person name="Gilderthorp R."/>
            <person name="Marcello L."/>
            <person name="McQuillan J."/>
            <person name="Otto T.D."/>
            <person name="Quail M.A."/>
            <person name="Sanders M.J."/>
            <person name="van Tonder A."/>
            <person name="Ginger M.L."/>
            <person name="Field M.C."/>
            <person name="Barry J.D."/>
            <person name="Hertz-Fowler C."/>
            <person name="Berriman M."/>
        </authorList>
    </citation>
    <scope>NUCLEOTIDE SEQUENCE [LARGE SCALE GENOMIC DNA]</scope>
    <source>
        <strain evidence="2 3">IL3000</strain>
    </source>
</reference>